<organism evidence="1 2">
    <name type="scientific">Gossypium klotzschianum</name>
    <dbReference type="NCBI Taxonomy" id="34286"/>
    <lineage>
        <taxon>Eukaryota</taxon>
        <taxon>Viridiplantae</taxon>
        <taxon>Streptophyta</taxon>
        <taxon>Embryophyta</taxon>
        <taxon>Tracheophyta</taxon>
        <taxon>Spermatophyta</taxon>
        <taxon>Magnoliopsida</taxon>
        <taxon>eudicotyledons</taxon>
        <taxon>Gunneridae</taxon>
        <taxon>Pentapetalae</taxon>
        <taxon>rosids</taxon>
        <taxon>malvids</taxon>
        <taxon>Malvales</taxon>
        <taxon>Malvaceae</taxon>
        <taxon>Malvoideae</taxon>
        <taxon>Gossypium</taxon>
    </lineage>
</organism>
<reference evidence="1 2" key="1">
    <citation type="journal article" date="2019" name="Genome Biol. Evol.">
        <title>Insights into the evolution of the New World diploid cottons (Gossypium, subgenus Houzingenia) based on genome sequencing.</title>
        <authorList>
            <person name="Grover C.E."/>
            <person name="Arick M.A. 2nd"/>
            <person name="Thrash A."/>
            <person name="Conover J.L."/>
            <person name="Sanders W.S."/>
            <person name="Peterson D.G."/>
            <person name="Frelichowski J.E."/>
            <person name="Scheffler J.A."/>
            <person name="Scheffler B.E."/>
            <person name="Wendel J.F."/>
        </authorList>
    </citation>
    <scope>NUCLEOTIDE SEQUENCE [LARGE SCALE GENOMIC DNA]</scope>
    <source>
        <strain evidence="1">57</strain>
        <tissue evidence="1">Leaf</tissue>
    </source>
</reference>
<protein>
    <submittedName>
        <fullName evidence="1">Uncharacterized protein</fullName>
    </submittedName>
</protein>
<dbReference type="OrthoDB" id="984444at2759"/>
<keyword evidence="2" id="KW-1185">Reference proteome</keyword>
<evidence type="ECO:0000313" key="1">
    <source>
        <dbReference type="EMBL" id="MBA0645599.1"/>
    </source>
</evidence>
<proteinExistence type="predicted"/>
<name>A0A7J8U5F9_9ROSI</name>
<comment type="caution">
    <text evidence="1">The sequence shown here is derived from an EMBL/GenBank/DDBJ whole genome shotgun (WGS) entry which is preliminary data.</text>
</comment>
<accession>A0A7J8U5F9</accession>
<dbReference type="EMBL" id="JABFAB010000004">
    <property type="protein sequence ID" value="MBA0645599.1"/>
    <property type="molecule type" value="Genomic_DNA"/>
</dbReference>
<sequence length="23" mass="2717">MVTRLSMTILTARVMVLNKRLNR</sequence>
<evidence type="ECO:0000313" key="2">
    <source>
        <dbReference type="Proteomes" id="UP000593573"/>
    </source>
</evidence>
<dbReference type="AlphaFoldDB" id="A0A7J8U5F9"/>
<dbReference type="Proteomes" id="UP000593573">
    <property type="component" value="Unassembled WGS sequence"/>
</dbReference>
<gene>
    <name evidence="1" type="ORF">Goklo_013679</name>
</gene>